<reference evidence="1" key="2">
    <citation type="journal article" date="2018" name="Environ. Sci. Technol.">
        <title>The Toxicogenome of Hyalella azteca: A Model for Sediment Ecotoxicology and Evolutionary Toxicology.</title>
        <authorList>
            <person name="Poynton H.C."/>
            <person name="Hasenbein S."/>
            <person name="Benoit J.B."/>
            <person name="Sepulveda M.S."/>
            <person name="Poelchau M.F."/>
            <person name="Hughes D.S.T."/>
            <person name="Murali S.C."/>
            <person name="Chen S."/>
            <person name="Glastad K.M."/>
            <person name="Goodisman M.A.D."/>
            <person name="Werren J.H."/>
            <person name="Vineis J.H."/>
            <person name="Bowen J.L."/>
            <person name="Friedrich M."/>
            <person name="Jones J."/>
            <person name="Robertson H.M."/>
            <person name="Feyereisen R."/>
            <person name="Mechler-Hickson A."/>
            <person name="Mathers N."/>
            <person name="Lee C.E."/>
            <person name="Colbourne J.K."/>
            <person name="Biales A."/>
            <person name="Johnston J.S."/>
            <person name="Wellborn G.A."/>
            <person name="Rosendale A.J."/>
            <person name="Cridge A.G."/>
            <person name="Munoz-Torres M.C."/>
            <person name="Bain P.A."/>
            <person name="Manny A.R."/>
            <person name="Major K.M."/>
            <person name="Lambert F.N."/>
            <person name="Vulpe C.D."/>
            <person name="Tuck P."/>
            <person name="Blalock B.J."/>
            <person name="Lin Y.Y."/>
            <person name="Smith M.E."/>
            <person name="Ochoa-Acuna H."/>
            <person name="Chen M.M."/>
            <person name="Childers C.P."/>
            <person name="Qu J."/>
            <person name="Dugan S."/>
            <person name="Lee S.L."/>
            <person name="Chao H."/>
            <person name="Dinh H."/>
            <person name="Han Y."/>
            <person name="Doddapaneni H."/>
            <person name="Worley K.C."/>
            <person name="Muzny D.M."/>
            <person name="Gibbs R.A."/>
            <person name="Richards S."/>
        </authorList>
    </citation>
    <scope>NUCLEOTIDE SEQUENCE</scope>
    <source>
        <strain evidence="1">HAZT.00-mixed</strain>
        <tissue evidence="1">Whole organism</tissue>
    </source>
</reference>
<reference evidence="1" key="1">
    <citation type="submission" date="2014-08" db="EMBL/GenBank/DDBJ databases">
        <authorList>
            <person name="Murali S."/>
            <person name="Richards S."/>
            <person name="Bandaranaike D."/>
            <person name="Bellair M."/>
            <person name="Blankenburg K."/>
            <person name="Chao H."/>
            <person name="Dinh H."/>
            <person name="Doddapaneni H."/>
            <person name="Dugan-Rocha S."/>
            <person name="Elkadiri S."/>
            <person name="Gnanaolivu R."/>
            <person name="Hughes D."/>
            <person name="Lee S."/>
            <person name="Li M."/>
            <person name="Ming W."/>
            <person name="Munidasa M."/>
            <person name="Muniz J."/>
            <person name="Nguyen L."/>
            <person name="Osuji N."/>
            <person name="Pu L.-L."/>
            <person name="Puazo M."/>
            <person name="Skinner E."/>
            <person name="Qu C."/>
            <person name="Quiroz J."/>
            <person name="Raj R."/>
            <person name="Weissenberger G."/>
            <person name="Xin Y."/>
            <person name="Zou X."/>
            <person name="Han Y."/>
            <person name="Worley K."/>
            <person name="Muzny D."/>
            <person name="Gibbs R."/>
        </authorList>
    </citation>
    <scope>NUCLEOTIDE SEQUENCE</scope>
    <source>
        <strain evidence="1">HAZT.00-mixed</strain>
        <tissue evidence="1">Whole organism</tissue>
    </source>
</reference>
<reference evidence="1" key="3">
    <citation type="submission" date="2019-06" db="EMBL/GenBank/DDBJ databases">
        <authorList>
            <person name="Poynton C."/>
            <person name="Hasenbein S."/>
            <person name="Benoit J.B."/>
            <person name="Sepulveda M.S."/>
            <person name="Poelchau M.F."/>
            <person name="Murali S.C."/>
            <person name="Chen S."/>
            <person name="Glastad K.M."/>
            <person name="Werren J.H."/>
            <person name="Vineis J.H."/>
            <person name="Bowen J.L."/>
            <person name="Friedrich M."/>
            <person name="Jones J."/>
            <person name="Robertson H.M."/>
            <person name="Feyereisen R."/>
            <person name="Mechler-Hickson A."/>
            <person name="Mathers N."/>
            <person name="Lee C.E."/>
            <person name="Colbourne J.K."/>
            <person name="Biales A."/>
            <person name="Johnston J.S."/>
            <person name="Wellborn G.A."/>
            <person name="Rosendale A.J."/>
            <person name="Cridge A.G."/>
            <person name="Munoz-Torres M.C."/>
            <person name="Bain P.A."/>
            <person name="Manny A.R."/>
            <person name="Major K.M."/>
            <person name="Lambert F.N."/>
            <person name="Vulpe C.D."/>
            <person name="Tuck P."/>
            <person name="Blalock B.J."/>
            <person name="Lin Y.-Y."/>
            <person name="Smith M.E."/>
            <person name="Ochoa-Acuna H."/>
            <person name="Chen M.-J.M."/>
            <person name="Childers C.P."/>
            <person name="Qu J."/>
            <person name="Dugan S."/>
            <person name="Lee S.L."/>
            <person name="Chao H."/>
            <person name="Dinh H."/>
            <person name="Han Y."/>
            <person name="Doddapaneni H."/>
            <person name="Worley K.C."/>
            <person name="Muzny D.M."/>
            <person name="Gibbs R.A."/>
            <person name="Richards S."/>
        </authorList>
    </citation>
    <scope>NUCLEOTIDE SEQUENCE</scope>
    <source>
        <strain evidence="1">HAZT.00-mixed</strain>
        <tissue evidence="1">Whole organism</tissue>
    </source>
</reference>
<dbReference type="UniPathway" id="UPA00143"/>
<gene>
    <name evidence="1" type="ORF">HAZT_HAZT003478</name>
</gene>
<name>A0A6A0GPV5_HYAAZ</name>
<proteinExistence type="predicted"/>
<dbReference type="Proteomes" id="UP000711488">
    <property type="component" value="Unassembled WGS sequence"/>
</dbReference>
<dbReference type="AlphaFoldDB" id="A0A6A0GPV5"/>
<protein>
    <submittedName>
        <fullName evidence="1">Uncharacterized protein</fullName>
    </submittedName>
</protein>
<dbReference type="GO" id="GO:0016567">
    <property type="term" value="P:protein ubiquitination"/>
    <property type="evidence" value="ECO:0007669"/>
    <property type="project" value="UniProtKB-UniPathway"/>
</dbReference>
<organism evidence="1">
    <name type="scientific">Hyalella azteca</name>
    <name type="common">Amphipod</name>
    <dbReference type="NCBI Taxonomy" id="294128"/>
    <lineage>
        <taxon>Eukaryota</taxon>
        <taxon>Metazoa</taxon>
        <taxon>Ecdysozoa</taxon>
        <taxon>Arthropoda</taxon>
        <taxon>Crustacea</taxon>
        <taxon>Multicrustacea</taxon>
        <taxon>Malacostraca</taxon>
        <taxon>Eumalacostraca</taxon>
        <taxon>Peracarida</taxon>
        <taxon>Amphipoda</taxon>
        <taxon>Senticaudata</taxon>
        <taxon>Talitrida</taxon>
        <taxon>Talitroidea</taxon>
        <taxon>Hyalellidae</taxon>
        <taxon>Hyalella</taxon>
    </lineage>
</organism>
<sequence>MPEHDDDDKDEDDNEDDYVDDCYEVRGGVSLASSGGANVGGSRCVSMSGRRRGWDDDHVVKRTFSCLIPAFDPRPGRVNVHQTQCSFGPVRSLVWLEAKREGGSATERRTGVVAIVVVEARLCRIVATTLTSHRVGRLKHERVTVPRGPDLLKWAMR</sequence>
<accession>A0A6A0GPV5</accession>
<dbReference type="OrthoDB" id="412600at2759"/>
<evidence type="ECO:0000313" key="1">
    <source>
        <dbReference type="EMBL" id="KAA0184245.1"/>
    </source>
</evidence>
<dbReference type="EMBL" id="JQDR03017082">
    <property type="protein sequence ID" value="KAA0184245.1"/>
    <property type="molecule type" value="Genomic_DNA"/>
</dbReference>
<comment type="caution">
    <text evidence="1">The sequence shown here is derived from an EMBL/GenBank/DDBJ whole genome shotgun (WGS) entry which is preliminary data.</text>
</comment>